<evidence type="ECO:0000256" key="10">
    <source>
        <dbReference type="ARBA" id="ARBA00023180"/>
    </source>
</evidence>
<dbReference type="FunFam" id="3.80.10.10:FF:001192">
    <property type="entry name" value="Putative leucine-rich repeat receptor-like protein kinase family protein"/>
    <property type="match status" value="1"/>
</dbReference>
<proteinExistence type="predicted"/>
<evidence type="ECO:0000259" key="13">
    <source>
        <dbReference type="PROSITE" id="PS50011"/>
    </source>
</evidence>
<dbReference type="AlphaFoldDB" id="A0A1D6IUE4"/>
<dbReference type="FunFam" id="1.10.510.10:FF:000725">
    <property type="entry name" value="Putative LRR receptor-like serine/threonine-protein kinase"/>
    <property type="match status" value="1"/>
</dbReference>
<dbReference type="Gene3D" id="3.80.10.10">
    <property type="entry name" value="Ribonuclease Inhibitor"/>
    <property type="match status" value="5"/>
</dbReference>
<reference evidence="15" key="3">
    <citation type="submission" date="2019-07" db="EMBL/GenBank/DDBJ databases">
        <authorList>
            <person name="Seetharam A."/>
            <person name="Woodhouse M."/>
            <person name="Cannon E."/>
        </authorList>
    </citation>
    <scope>NUCLEOTIDE SEQUENCE [LARGE SCALE GENOMIC DNA]</scope>
    <source>
        <strain evidence="15">cv. B73</strain>
    </source>
</reference>
<dbReference type="SUPFAM" id="SSF52058">
    <property type="entry name" value="L domain-like"/>
    <property type="match status" value="1"/>
</dbReference>
<protein>
    <submittedName>
        <fullName evidence="14">Putative leucine-rich repeat receptor-like protein kinase family protein</fullName>
    </submittedName>
</protein>
<evidence type="ECO:0000256" key="7">
    <source>
        <dbReference type="ARBA" id="ARBA00022989"/>
    </source>
</evidence>
<dbReference type="OrthoDB" id="4062651at2759"/>
<dbReference type="Gene3D" id="3.30.200.20">
    <property type="entry name" value="Phosphorylase Kinase, domain 1"/>
    <property type="match status" value="1"/>
</dbReference>
<keyword evidence="3" id="KW-0433">Leucine-rich repeat</keyword>
<dbReference type="InterPro" id="IPR003591">
    <property type="entry name" value="Leu-rich_rpt_typical-subtyp"/>
</dbReference>
<dbReference type="SUPFAM" id="SSF56112">
    <property type="entry name" value="Protein kinase-like (PK-like)"/>
    <property type="match status" value="1"/>
</dbReference>
<dbReference type="SMR" id="A0A1D6IUE4"/>
<evidence type="ECO:0000256" key="11">
    <source>
        <dbReference type="SAM" id="MobiDB-lite"/>
    </source>
</evidence>
<dbReference type="InterPro" id="IPR013210">
    <property type="entry name" value="LRR_N_plant-typ"/>
</dbReference>
<dbReference type="PANTHER" id="PTHR48056:SF17">
    <property type="entry name" value="LEUCINE-RICH REPEAT RECEPTOR PROTEIN KINASE EMS1"/>
    <property type="match status" value="1"/>
</dbReference>
<evidence type="ECO:0000256" key="4">
    <source>
        <dbReference type="ARBA" id="ARBA00022692"/>
    </source>
</evidence>
<evidence type="ECO:0000256" key="8">
    <source>
        <dbReference type="ARBA" id="ARBA00023136"/>
    </source>
</evidence>
<dbReference type="Pfam" id="PF08263">
    <property type="entry name" value="LRRNT_2"/>
    <property type="match status" value="1"/>
</dbReference>
<sequence>MVVSEQTNKHGSHGRAHPALKILERGRNISSSSSFPSYSSRWRSAGIEEEEGKRRGRKSSGNPRTVRMTVVERRYGPCTSHGSFLLRLLLLPFFFFLCFIDVPPAGAAATTQSPPLDNTQKAIMNDVASLVNSGSANTRWNTAESNPCNWEGITCTSNTSSSAVTRIALSNYGLANSSIFAPLCRLGTLRYLDLSRNFLADLSAPFFASSSSSCSMKEGLQSLNLSTNRLASPLGELAGFPQLQVLDLSFNSFASRNLSAELGYFPKLRSFNTSSNDLNGDVPTSMVGSLEELVLSSNNLSGPIPLRLFEYENLTLLDLSQNNLTGAIPDNFTSLSKLETLLLSGNKLIGEIPSSLSNVTTLSRFAANQNGLTGPIHSWITKHIGMLDLSYNKLNGTIPSDFLSHQGLQSVDLTSNLLNGAIPATLSQSLYRLRLGGNQLGENIPGSVCDTMGLTYLELDDNQLTGVIPSELSKCKNLTLLNLASNRLHGLVPSITGELDKLVVLKLQNNTLTGQVPSTFSELKSLITLNLSKNSLSGAIPSGIFELPKLSNLYLQGNQFSGFIPFSISSSKDLIELNLGDNALTGNIPTMPTTVTTSLLNLSHNLLDGSIPSNINSLGELEILDLSHNALSGAVPSSLWSLQSLTLLDLSYNNLSGSIPRFGPSQTVDIVGNPGLVIVNGTGNNNDTPTTGKKKRHYLVVIIFTIAGTLVGLCVLALIIVMSLSKRVYRVEDEGLPAGESVPQIISGRLITMNSIHTSAVDFVKAIEAVSNHQNIFLKTRFCTYYKAVMPNGSTYSVKKLNSSDKIFQIGSQEKFSHEIEVLGKLTNSNVMVPLAYILTADCAYLIYEHAYNGTVSDLLHGGKSEVIDWPSRYSVALGVAQGLTFLHGCTQPVLLLDLSTRTIHLKSKNEPQIGDIELYKIIDPSRSTGSFSTIAGTVGYIPPEYAYTMRLTMAGNVYSFGVILLELLTGKKSVSNGTELAKWALSLSGRPDEREQILDTRVSGTSIAVHSQMLSVLNIALSCVAFSPDARPKMRNVLRMLFNAK</sequence>
<evidence type="ECO:0000256" key="3">
    <source>
        <dbReference type="ARBA" id="ARBA00022614"/>
    </source>
</evidence>
<dbReference type="PaxDb" id="4577-GRMZM2G059214_P01"/>
<dbReference type="Pfam" id="PF00560">
    <property type="entry name" value="LRR_1"/>
    <property type="match status" value="1"/>
</dbReference>
<dbReference type="InterPro" id="IPR000719">
    <property type="entry name" value="Prot_kinase_dom"/>
</dbReference>
<evidence type="ECO:0000313" key="16">
    <source>
        <dbReference type="Proteomes" id="UP000007305"/>
    </source>
</evidence>
<dbReference type="RefSeq" id="XP_008662539.1">
    <property type="nucleotide sequence ID" value="XM_008664317.2"/>
</dbReference>
<feature type="region of interest" description="Disordered" evidence="11">
    <location>
        <begin position="46"/>
        <end position="65"/>
    </location>
</feature>
<dbReference type="InterPro" id="IPR011009">
    <property type="entry name" value="Kinase-like_dom_sf"/>
</dbReference>
<feature type="transmembrane region" description="Helical" evidence="12">
    <location>
        <begin position="698"/>
        <end position="721"/>
    </location>
</feature>
<dbReference type="Pfam" id="PF07714">
    <property type="entry name" value="PK_Tyr_Ser-Thr"/>
    <property type="match status" value="1"/>
</dbReference>
<keyword evidence="14" id="KW-0808">Transferase</keyword>
<keyword evidence="2" id="KW-1003">Cell membrane</keyword>
<dbReference type="Pfam" id="PF13855">
    <property type="entry name" value="LRR_8"/>
    <property type="match status" value="4"/>
</dbReference>
<dbReference type="Gramene" id="Zm00001eb408490_T001">
    <property type="protein sequence ID" value="Zm00001eb408490_P001"/>
    <property type="gene ID" value="Zm00001eb408490"/>
</dbReference>
<dbReference type="InterPro" id="IPR001245">
    <property type="entry name" value="Ser-Thr/Tyr_kinase_cat_dom"/>
</dbReference>
<dbReference type="GeneID" id="103640855"/>
<dbReference type="PRINTS" id="PR00019">
    <property type="entry name" value="LEURICHRPT"/>
</dbReference>
<keyword evidence="8 12" id="KW-0472">Membrane</keyword>
<keyword evidence="10" id="KW-0325">Glycoprotein</keyword>
<keyword evidence="7 12" id="KW-1133">Transmembrane helix</keyword>
<evidence type="ECO:0000256" key="5">
    <source>
        <dbReference type="ARBA" id="ARBA00022729"/>
    </source>
</evidence>
<reference evidence="16" key="1">
    <citation type="journal article" date="2009" name="Science">
        <title>The B73 maize genome: complexity, diversity, and dynamics.</title>
        <authorList>
            <person name="Schnable P.S."/>
            <person name="Ware D."/>
            <person name="Fulton R.S."/>
            <person name="Stein J.C."/>
            <person name="Wei F."/>
            <person name="Pasternak S."/>
            <person name="Liang C."/>
            <person name="Zhang J."/>
            <person name="Fulton L."/>
            <person name="Graves T.A."/>
            <person name="Minx P."/>
            <person name="Reily A.D."/>
            <person name="Courtney L."/>
            <person name="Kruchowski S.S."/>
            <person name="Tomlinson C."/>
            <person name="Strong C."/>
            <person name="Delehaunty K."/>
            <person name="Fronick C."/>
            <person name="Courtney B."/>
            <person name="Rock S.M."/>
            <person name="Belter E."/>
            <person name="Du F."/>
            <person name="Kim K."/>
            <person name="Abbott R.M."/>
            <person name="Cotton M."/>
            <person name="Levy A."/>
            <person name="Marchetto P."/>
            <person name="Ochoa K."/>
            <person name="Jackson S.M."/>
            <person name="Gillam B."/>
            <person name="Chen W."/>
            <person name="Yan L."/>
            <person name="Higginbotham J."/>
            <person name="Cardenas M."/>
            <person name="Waligorski J."/>
            <person name="Applebaum E."/>
            <person name="Phelps L."/>
            <person name="Falcone J."/>
            <person name="Kanchi K."/>
            <person name="Thane T."/>
            <person name="Scimone A."/>
            <person name="Thane N."/>
            <person name="Henke J."/>
            <person name="Wang T."/>
            <person name="Ruppert J."/>
            <person name="Shah N."/>
            <person name="Rotter K."/>
            <person name="Hodges J."/>
            <person name="Ingenthron E."/>
            <person name="Cordes M."/>
            <person name="Kohlberg S."/>
            <person name="Sgro J."/>
            <person name="Delgado B."/>
            <person name="Mead K."/>
            <person name="Chinwalla A."/>
            <person name="Leonard S."/>
            <person name="Crouse K."/>
            <person name="Collura K."/>
            <person name="Kudrna D."/>
            <person name="Currie J."/>
            <person name="He R."/>
            <person name="Angelova A."/>
            <person name="Rajasekar S."/>
            <person name="Mueller T."/>
            <person name="Lomeli R."/>
            <person name="Scara G."/>
            <person name="Ko A."/>
            <person name="Delaney K."/>
            <person name="Wissotski M."/>
            <person name="Lopez G."/>
            <person name="Campos D."/>
            <person name="Braidotti M."/>
            <person name="Ashley E."/>
            <person name="Golser W."/>
            <person name="Kim H."/>
            <person name="Lee S."/>
            <person name="Lin J."/>
            <person name="Dujmic Z."/>
            <person name="Kim W."/>
            <person name="Talag J."/>
            <person name="Zuccolo A."/>
            <person name="Fan C."/>
            <person name="Sebastian A."/>
            <person name="Kramer M."/>
            <person name="Spiegel L."/>
            <person name="Nascimento L."/>
            <person name="Zutavern T."/>
            <person name="Miller B."/>
            <person name="Ambroise C."/>
            <person name="Muller S."/>
            <person name="Spooner W."/>
            <person name="Narechania A."/>
            <person name="Ren L."/>
            <person name="Wei S."/>
            <person name="Kumari S."/>
            <person name="Faga B."/>
            <person name="Levy M.J."/>
            <person name="McMahan L."/>
            <person name="Van Buren P."/>
            <person name="Vaughn M.W."/>
            <person name="Ying K."/>
            <person name="Yeh C.-T."/>
            <person name="Emrich S.J."/>
            <person name="Jia Y."/>
            <person name="Kalyanaraman A."/>
            <person name="Hsia A.-P."/>
            <person name="Barbazuk W.B."/>
            <person name="Baucom R.S."/>
            <person name="Brutnell T.P."/>
            <person name="Carpita N.C."/>
            <person name="Chaparro C."/>
            <person name="Chia J.-M."/>
            <person name="Deragon J.-M."/>
            <person name="Estill J.C."/>
            <person name="Fu Y."/>
            <person name="Jeddeloh J.A."/>
            <person name="Han Y."/>
            <person name="Lee H."/>
            <person name="Li P."/>
            <person name="Lisch D.R."/>
            <person name="Liu S."/>
            <person name="Liu Z."/>
            <person name="Nagel D.H."/>
            <person name="McCann M.C."/>
            <person name="SanMiguel P."/>
            <person name="Myers A.M."/>
            <person name="Nettleton D."/>
            <person name="Nguyen J."/>
            <person name="Penning B.W."/>
            <person name="Ponnala L."/>
            <person name="Schneider K.L."/>
            <person name="Schwartz D.C."/>
            <person name="Sharma A."/>
            <person name="Soderlund C."/>
            <person name="Springer N.M."/>
            <person name="Sun Q."/>
            <person name="Wang H."/>
            <person name="Waterman M."/>
            <person name="Westerman R."/>
            <person name="Wolfgruber T.K."/>
            <person name="Yang L."/>
            <person name="Yu Y."/>
            <person name="Zhang L."/>
            <person name="Zhou S."/>
            <person name="Zhu Q."/>
            <person name="Bennetzen J.L."/>
            <person name="Dawe R.K."/>
            <person name="Jiang J."/>
            <person name="Jiang N."/>
            <person name="Presting G.G."/>
            <person name="Wessler S.R."/>
            <person name="Aluru S."/>
            <person name="Martienssen R.A."/>
            <person name="Clifton S.W."/>
            <person name="McCombie W.R."/>
            <person name="Wing R.A."/>
            <person name="Wilson R.K."/>
        </authorList>
    </citation>
    <scope>NUCLEOTIDE SEQUENCE [LARGE SCALE GENOMIC DNA]</scope>
    <source>
        <strain evidence="16">cv. B73</strain>
    </source>
</reference>
<dbReference type="eggNOG" id="ENOG502QUNV">
    <property type="taxonomic scope" value="Eukaryota"/>
</dbReference>
<dbReference type="FunFam" id="3.80.10.10:FF:000186">
    <property type="entry name" value="LRR receptor-like serine/threonine-protein kinase ERECTA"/>
    <property type="match status" value="1"/>
</dbReference>
<dbReference type="EnsemblPlants" id="Zm00001eb408490_T001">
    <property type="protein sequence ID" value="Zm00001eb408490_P001"/>
    <property type="gene ID" value="Zm00001eb408490"/>
</dbReference>
<evidence type="ECO:0000256" key="2">
    <source>
        <dbReference type="ARBA" id="ARBA00022475"/>
    </source>
</evidence>
<reference evidence="14" key="2">
    <citation type="submission" date="2015-12" db="EMBL/GenBank/DDBJ databases">
        <title>Update maize B73 reference genome by single molecule sequencing technologies.</title>
        <authorList>
            <consortium name="Maize Genome Sequencing Project"/>
            <person name="Ware D."/>
        </authorList>
    </citation>
    <scope>NUCLEOTIDE SEQUENCE</scope>
    <source>
        <tissue evidence="14">Seedling</tissue>
    </source>
</reference>
<dbReference type="FunFam" id="3.80.10.10:FF:000512">
    <property type="entry name" value="Leucine-rich repeat receptor-like serine/threonine-protein kinase BAM3"/>
    <property type="match status" value="1"/>
</dbReference>
<keyword evidence="4 12" id="KW-0812">Transmembrane</keyword>
<comment type="subcellular location">
    <subcellularLocation>
        <location evidence="1">Cell membrane</location>
    </subcellularLocation>
</comment>
<dbReference type="SUPFAM" id="SSF52047">
    <property type="entry name" value="RNI-like"/>
    <property type="match status" value="1"/>
</dbReference>
<dbReference type="PANTHER" id="PTHR48056">
    <property type="entry name" value="LRR RECEPTOR-LIKE SERINE/THREONINE-PROTEIN KINASE-RELATED"/>
    <property type="match status" value="1"/>
</dbReference>
<feature type="transmembrane region" description="Helical" evidence="12">
    <location>
        <begin position="84"/>
        <end position="102"/>
    </location>
</feature>
<dbReference type="IntAct" id="A0A1D6IUE4">
    <property type="interactions" value="3"/>
</dbReference>
<dbReference type="OMA" id="NPCRWDG"/>
<dbReference type="GO" id="GO:0004672">
    <property type="term" value="F:protein kinase activity"/>
    <property type="evidence" value="ECO:0007669"/>
    <property type="project" value="InterPro"/>
</dbReference>
<keyword evidence="6" id="KW-0677">Repeat</keyword>
<keyword evidence="9 14" id="KW-0675">Receptor</keyword>
<dbReference type="PROSITE" id="PS50011">
    <property type="entry name" value="PROTEIN_KINASE_DOM"/>
    <property type="match status" value="1"/>
</dbReference>
<dbReference type="KEGG" id="zma:103640855"/>
<dbReference type="ExpressionAtlas" id="A0A1D6IUE4">
    <property type="expression patterns" value="baseline and differential"/>
</dbReference>
<evidence type="ECO:0000256" key="12">
    <source>
        <dbReference type="SAM" id="Phobius"/>
    </source>
</evidence>
<accession>A0A1D6IUE4</accession>
<evidence type="ECO:0000256" key="1">
    <source>
        <dbReference type="ARBA" id="ARBA00004236"/>
    </source>
</evidence>
<dbReference type="Gene3D" id="1.10.510.10">
    <property type="entry name" value="Transferase(Phosphotransferase) domain 1"/>
    <property type="match status" value="1"/>
</dbReference>
<dbReference type="FunFam" id="3.80.10.10:FF:000299">
    <property type="entry name" value="Piriformospora indica-insensitive protein 2"/>
    <property type="match status" value="1"/>
</dbReference>
<feature type="region of interest" description="Disordered" evidence="11">
    <location>
        <begin position="1"/>
        <end position="23"/>
    </location>
</feature>
<gene>
    <name evidence="15" type="primary">LOC103640855</name>
    <name evidence="14" type="ORF">ZEAMMB73_Zm00001d023608</name>
</gene>
<dbReference type="STRING" id="4577.A0A1D6IUE4"/>
<dbReference type="FunFam" id="3.30.200.20:FF:000454">
    <property type="entry name" value="Leucine-rich repeat receptor-like tyrosine-protein kinase PXC3"/>
    <property type="match status" value="1"/>
</dbReference>
<dbReference type="GO" id="GO:0005886">
    <property type="term" value="C:plasma membrane"/>
    <property type="evidence" value="ECO:0000318"/>
    <property type="project" value="GO_Central"/>
</dbReference>
<dbReference type="InterPro" id="IPR032675">
    <property type="entry name" value="LRR_dom_sf"/>
</dbReference>
<dbReference type="InterPro" id="IPR001611">
    <property type="entry name" value="Leu-rich_rpt"/>
</dbReference>
<dbReference type="SMART" id="SM00369">
    <property type="entry name" value="LRR_TYP"/>
    <property type="match status" value="9"/>
</dbReference>
<evidence type="ECO:0000313" key="14">
    <source>
        <dbReference type="EMBL" id="AQK39657.1"/>
    </source>
</evidence>
<dbReference type="FunFam" id="3.80.10.10:FF:000041">
    <property type="entry name" value="LRR receptor-like serine/threonine-protein kinase ERECTA"/>
    <property type="match status" value="1"/>
</dbReference>
<dbReference type="GO" id="GO:0005524">
    <property type="term" value="F:ATP binding"/>
    <property type="evidence" value="ECO:0007669"/>
    <property type="project" value="InterPro"/>
</dbReference>
<dbReference type="InterPro" id="IPR050647">
    <property type="entry name" value="Plant_LRR-RLKs"/>
</dbReference>
<reference evidence="15" key="4">
    <citation type="submission" date="2021-05" db="UniProtKB">
        <authorList>
            <consortium name="EnsemblPlants"/>
        </authorList>
    </citation>
    <scope>IDENTIFICATION</scope>
    <source>
        <strain evidence="15">cv. B73</strain>
    </source>
</reference>
<keyword evidence="14" id="KW-0418">Kinase</keyword>
<keyword evidence="5" id="KW-0732">Signal</keyword>
<evidence type="ECO:0000313" key="15">
    <source>
        <dbReference type="EnsemblPlants" id="Zm00001eb408490_P001"/>
    </source>
</evidence>
<organism evidence="14">
    <name type="scientific">Zea mays</name>
    <name type="common">Maize</name>
    <dbReference type="NCBI Taxonomy" id="4577"/>
    <lineage>
        <taxon>Eukaryota</taxon>
        <taxon>Viridiplantae</taxon>
        <taxon>Streptophyta</taxon>
        <taxon>Embryophyta</taxon>
        <taxon>Tracheophyta</taxon>
        <taxon>Spermatophyta</taxon>
        <taxon>Magnoliopsida</taxon>
        <taxon>Liliopsida</taxon>
        <taxon>Poales</taxon>
        <taxon>Poaceae</taxon>
        <taxon>PACMAD clade</taxon>
        <taxon>Panicoideae</taxon>
        <taxon>Andropogonodae</taxon>
        <taxon>Andropogoneae</taxon>
        <taxon>Tripsacinae</taxon>
        <taxon>Zea</taxon>
    </lineage>
</organism>
<evidence type="ECO:0000256" key="9">
    <source>
        <dbReference type="ARBA" id="ARBA00023170"/>
    </source>
</evidence>
<keyword evidence="16" id="KW-1185">Reference proteome</keyword>
<name>A0A1D6IUE4_MAIZE</name>
<dbReference type="EMBL" id="CM000786">
    <property type="protein sequence ID" value="AQK39657.1"/>
    <property type="molecule type" value="Genomic_DNA"/>
</dbReference>
<dbReference type="Proteomes" id="UP000007305">
    <property type="component" value="Chromosome 10"/>
</dbReference>
<feature type="domain" description="Protein kinase" evidence="13">
    <location>
        <begin position="771"/>
        <end position="1044"/>
    </location>
</feature>
<evidence type="ECO:0000256" key="6">
    <source>
        <dbReference type="ARBA" id="ARBA00022737"/>
    </source>
</evidence>